<dbReference type="InterPro" id="IPR002823">
    <property type="entry name" value="DUF112_TM"/>
</dbReference>
<dbReference type="Pfam" id="PF01970">
    <property type="entry name" value="TctA"/>
    <property type="match status" value="1"/>
</dbReference>
<feature type="transmembrane region" description="Helical" evidence="1">
    <location>
        <begin position="70"/>
        <end position="95"/>
    </location>
</feature>
<organism evidence="3 4">
    <name type="scientific">Martelella mediterranea DSM 17316</name>
    <dbReference type="NCBI Taxonomy" id="1122214"/>
    <lineage>
        <taxon>Bacteria</taxon>
        <taxon>Pseudomonadati</taxon>
        <taxon>Pseudomonadota</taxon>
        <taxon>Alphaproteobacteria</taxon>
        <taxon>Hyphomicrobiales</taxon>
        <taxon>Aurantimonadaceae</taxon>
        <taxon>Martelella</taxon>
    </lineage>
</organism>
<feature type="transmembrane region" description="Helical" evidence="1">
    <location>
        <begin position="410"/>
        <end position="439"/>
    </location>
</feature>
<evidence type="ECO:0000256" key="1">
    <source>
        <dbReference type="SAM" id="Phobius"/>
    </source>
</evidence>
<evidence type="ECO:0000313" key="4">
    <source>
        <dbReference type="Proteomes" id="UP000191135"/>
    </source>
</evidence>
<dbReference type="Proteomes" id="UP000191135">
    <property type="component" value="Chromosome"/>
</dbReference>
<feature type="domain" description="DUF112" evidence="2">
    <location>
        <begin position="17"/>
        <end position="435"/>
    </location>
</feature>
<name>A0A1U9Z1U2_9HYPH</name>
<keyword evidence="1" id="KW-0812">Transmembrane</keyword>
<dbReference type="STRING" id="1122214.Mame_02328"/>
<dbReference type="PANTHER" id="PTHR35342:SF5">
    <property type="entry name" value="TRICARBOXYLIC TRANSPORT PROTEIN"/>
    <property type="match status" value="1"/>
</dbReference>
<feature type="transmembrane region" description="Helical" evidence="1">
    <location>
        <begin position="467"/>
        <end position="488"/>
    </location>
</feature>
<keyword evidence="1" id="KW-0472">Membrane</keyword>
<feature type="transmembrane region" description="Helical" evidence="1">
    <location>
        <begin position="12"/>
        <end position="33"/>
    </location>
</feature>
<feature type="transmembrane region" description="Helical" evidence="1">
    <location>
        <begin position="40"/>
        <end position="64"/>
    </location>
</feature>
<dbReference type="RefSeq" id="WP_018063743.1">
    <property type="nucleotide sequence ID" value="NZ_AQWH01000004.1"/>
</dbReference>
<feature type="transmembrane region" description="Helical" evidence="1">
    <location>
        <begin position="386"/>
        <end position="403"/>
    </location>
</feature>
<feature type="transmembrane region" description="Helical" evidence="1">
    <location>
        <begin position="311"/>
        <end position="339"/>
    </location>
</feature>
<evidence type="ECO:0000313" key="3">
    <source>
        <dbReference type="EMBL" id="AQZ51661.1"/>
    </source>
</evidence>
<gene>
    <name evidence="3" type="ORF">Mame_02328</name>
</gene>
<feature type="transmembrane region" description="Helical" evidence="1">
    <location>
        <begin position="351"/>
        <end position="374"/>
    </location>
</feature>
<feature type="transmembrane region" description="Helical" evidence="1">
    <location>
        <begin position="255"/>
        <end position="276"/>
    </location>
</feature>
<keyword evidence="4" id="KW-1185">Reference proteome</keyword>
<dbReference type="AlphaFoldDB" id="A0A1U9Z1U2"/>
<dbReference type="EMBL" id="CP020330">
    <property type="protein sequence ID" value="AQZ51661.1"/>
    <property type="molecule type" value="Genomic_DNA"/>
</dbReference>
<proteinExistence type="predicted"/>
<reference evidence="3 4" key="1">
    <citation type="submission" date="2017-03" db="EMBL/GenBank/DDBJ databases">
        <title>Foreign affairs: Plasmid Transfer between Roseobacters and Rhizobia.</title>
        <authorList>
            <person name="Bartling P."/>
            <person name="Bunk B."/>
            <person name="Overmann J."/>
            <person name="Brinkmann H."/>
            <person name="Petersen J."/>
        </authorList>
    </citation>
    <scope>NUCLEOTIDE SEQUENCE [LARGE SCALE GENOMIC DNA]</scope>
    <source>
        <strain evidence="3 4">MACL11</strain>
    </source>
</reference>
<dbReference type="eggNOG" id="COG3333">
    <property type="taxonomic scope" value="Bacteria"/>
</dbReference>
<sequence>MDTLLSALDLASVLSLLLAIIIGIGVGIIFGVLPGMGPLLGIALAIPFTFYMDPVPSIALLMGIYQGGNFGGAVTAIMIGVPGTPMAAATLLDGFPMARAGRVSDALVLATLSSFAGALISAVLLILLSPYLAAAAANFGPMETMLLAALGLSTVASLTGKSLPRGLLAAALGLSAAAIGTDPILGLPRMTMGLSGLDGGFNLVALLMGLFAVSELLTQVAEGEHLKAGRVRLQLRNGVLGNFLGRWTNWLRSSALGIFIGAIPGIGGDASAYIAYRVSRDFSDEPEKFGQGADDGVVASESANSATTGGALLPMLAIGIPGDPVVAALMGGFLIQGLTPGPQLFQQHPEIVYGVLAAFLLGALLLLPIALVMLRALIRTLAVPKPYLVAAVGMFSVLGVFMVQRYMFDLWVFFAFGLIGYALRLAAIPLAPLIIGYVLGSTFEEELRMTSLVTGGDWVGFFLNRPASQIILALLVLVLFTPIVQALLRRRARRKLSISTRETHS</sequence>
<accession>A0A1U9Z1U2</accession>
<dbReference type="PANTHER" id="PTHR35342">
    <property type="entry name" value="TRICARBOXYLIC TRANSPORT PROTEIN"/>
    <property type="match status" value="1"/>
</dbReference>
<evidence type="ECO:0000259" key="2">
    <source>
        <dbReference type="Pfam" id="PF01970"/>
    </source>
</evidence>
<protein>
    <submittedName>
        <fullName evidence="3">Tripartite tricarboxylate transporter TctA family protein</fullName>
    </submittedName>
</protein>
<keyword evidence="1" id="KW-1133">Transmembrane helix</keyword>
<feature type="transmembrane region" description="Helical" evidence="1">
    <location>
        <begin position="167"/>
        <end position="187"/>
    </location>
</feature>
<dbReference type="KEGG" id="mmed:Mame_02328"/>
<feature type="transmembrane region" description="Helical" evidence="1">
    <location>
        <begin position="107"/>
        <end position="133"/>
    </location>
</feature>
<feature type="transmembrane region" description="Helical" evidence="1">
    <location>
        <begin position="139"/>
        <end position="160"/>
    </location>
</feature>